<organism evidence="2 3">
    <name type="scientific">Orrella daihaiensis</name>
    <dbReference type="NCBI Taxonomy" id="2782176"/>
    <lineage>
        <taxon>Bacteria</taxon>
        <taxon>Pseudomonadati</taxon>
        <taxon>Pseudomonadota</taxon>
        <taxon>Betaproteobacteria</taxon>
        <taxon>Burkholderiales</taxon>
        <taxon>Alcaligenaceae</taxon>
        <taxon>Orrella</taxon>
    </lineage>
</organism>
<dbReference type="RefSeq" id="WP_243478773.1">
    <property type="nucleotide sequence ID" value="NZ_CP063982.1"/>
</dbReference>
<keyword evidence="3" id="KW-1185">Reference proteome</keyword>
<proteinExistence type="predicted"/>
<accession>A0ABY4AJA4</accession>
<sequence length="203" mass="22085">MSNERQRLEELLPFYLNGTLADADRQFVQDALREQPDLSSSVAFSERIQQAVQALAPEQAPDPARINRLLARLSNAKPQIKTLPSHNRWFSGWLMALSGMGVAAVTATLVLGVGTLPPGLLHADGLDGQADVRLSLAEGIDPDHEMVVAQLQNHHGVIVSQSQQDGRYVIEVDLQSRAASQHNLIQSLQASGHIDGYTLLASR</sequence>
<keyword evidence="1" id="KW-0472">Membrane</keyword>
<keyword evidence="1" id="KW-1133">Transmembrane helix</keyword>
<evidence type="ECO:0000256" key="1">
    <source>
        <dbReference type="SAM" id="Phobius"/>
    </source>
</evidence>
<evidence type="ECO:0008006" key="4">
    <source>
        <dbReference type="Google" id="ProtNLM"/>
    </source>
</evidence>
<dbReference type="EMBL" id="CP063982">
    <property type="protein sequence ID" value="UOD50369.1"/>
    <property type="molecule type" value="Genomic_DNA"/>
</dbReference>
<feature type="transmembrane region" description="Helical" evidence="1">
    <location>
        <begin position="90"/>
        <end position="113"/>
    </location>
</feature>
<evidence type="ECO:0000313" key="3">
    <source>
        <dbReference type="Proteomes" id="UP000831607"/>
    </source>
</evidence>
<evidence type="ECO:0000313" key="2">
    <source>
        <dbReference type="EMBL" id="UOD50369.1"/>
    </source>
</evidence>
<reference evidence="2 3" key="1">
    <citation type="submission" date="2020-11" db="EMBL/GenBank/DDBJ databases">
        <title>Algicoccus daihaiensis sp.nov., isolated from Daihai Lake in Inner Mongolia.</title>
        <authorList>
            <person name="Kai J."/>
        </authorList>
    </citation>
    <scope>NUCLEOTIDE SEQUENCE [LARGE SCALE GENOMIC DNA]</scope>
    <source>
        <strain evidence="3">f23</strain>
    </source>
</reference>
<dbReference type="Proteomes" id="UP000831607">
    <property type="component" value="Chromosome"/>
</dbReference>
<protein>
    <recommendedName>
        <fullName evidence="4">Zinc-finger domain-containing protein</fullName>
    </recommendedName>
</protein>
<gene>
    <name evidence="2" type="ORF">DHf2319_13245</name>
</gene>
<keyword evidence="1" id="KW-0812">Transmembrane</keyword>
<name>A0ABY4AJA4_9BURK</name>